<dbReference type="RefSeq" id="WP_128228107.1">
    <property type="nucleotide sequence ID" value="NZ_SACR01000002.1"/>
</dbReference>
<dbReference type="FunFam" id="3.30.465.10:FF:000017">
    <property type="entry name" value="Xanthine dehydrogenase, FAD binding subunit"/>
    <property type="match status" value="1"/>
</dbReference>
<dbReference type="Pfam" id="PF00941">
    <property type="entry name" value="FAD_binding_5"/>
    <property type="match status" value="1"/>
</dbReference>
<sequence length="287" mass="29883">MIPPAFDYHAPRTVDEAIALLGSLGSDAKLLAGGHSLLPMMKLRFAQPAHLIDINRIPELRGIREEGNEVVIGAMTVENELIASPLLQAKVPLLADAPKQIADPQVRNRGTIGGDIAHGDPGNDHPAISLALDATFDLQGPQGKRSVKAADFFLGTYTTALAEDEIMVAIRVPAFAPGTGWAYEKLKRKTGDWATAGAAVVLRLSGGSVSHVRIALTNLAPMAIRVPAAEAALLGQPLSAASIAAAAQAAQTAADPAEDLRGDIAYKTAMAGQMVKRAIQAAAARCS</sequence>
<reference evidence="5 6" key="1">
    <citation type="submission" date="2019-01" db="EMBL/GenBank/DDBJ databases">
        <authorList>
            <person name="Chen W.-M."/>
        </authorList>
    </citation>
    <scope>NUCLEOTIDE SEQUENCE [LARGE SCALE GENOMIC DNA]</scope>
    <source>
        <strain evidence="5 6">KYPY4</strain>
    </source>
</reference>
<gene>
    <name evidence="5" type="ORF">EOE66_07910</name>
</gene>
<proteinExistence type="predicted"/>
<dbReference type="Gene3D" id="3.30.43.10">
    <property type="entry name" value="Uridine Diphospho-n-acetylenolpyruvylglucosamine Reductase, domain 2"/>
    <property type="match status" value="1"/>
</dbReference>
<dbReference type="GO" id="GO:0016491">
    <property type="term" value="F:oxidoreductase activity"/>
    <property type="evidence" value="ECO:0007669"/>
    <property type="project" value="UniProtKB-KW"/>
</dbReference>
<dbReference type="FunFam" id="3.30.43.10:FF:000015">
    <property type="entry name" value="Carbon monoxide dehydrogenase medium chain"/>
    <property type="match status" value="1"/>
</dbReference>
<evidence type="ECO:0000259" key="4">
    <source>
        <dbReference type="PROSITE" id="PS51387"/>
    </source>
</evidence>
<dbReference type="EMBL" id="SACR01000002">
    <property type="protein sequence ID" value="RVU47645.1"/>
    <property type="molecule type" value="Genomic_DNA"/>
</dbReference>
<feature type="domain" description="FAD-binding PCMH-type" evidence="4">
    <location>
        <begin position="1"/>
        <end position="177"/>
    </location>
</feature>
<dbReference type="InterPro" id="IPR016169">
    <property type="entry name" value="FAD-bd_PCMH_sub2"/>
</dbReference>
<dbReference type="Proteomes" id="UP000285575">
    <property type="component" value="Unassembled WGS sequence"/>
</dbReference>
<evidence type="ECO:0000256" key="1">
    <source>
        <dbReference type="ARBA" id="ARBA00022630"/>
    </source>
</evidence>
<dbReference type="InterPro" id="IPR005107">
    <property type="entry name" value="CO_DH_flav_C"/>
</dbReference>
<dbReference type="InterPro" id="IPR036318">
    <property type="entry name" value="FAD-bd_PCMH-like_sf"/>
</dbReference>
<name>A0A437RM42_9BURK</name>
<dbReference type="InterPro" id="IPR002346">
    <property type="entry name" value="Mopterin_DH_FAD-bd"/>
</dbReference>
<dbReference type="OrthoDB" id="9793944at2"/>
<dbReference type="InterPro" id="IPR016167">
    <property type="entry name" value="FAD-bd_PCMH_sub1"/>
</dbReference>
<organism evidence="5 6">
    <name type="scientific">Rubrivivax rivuli</name>
    <dbReference type="NCBI Taxonomy" id="1862385"/>
    <lineage>
        <taxon>Bacteria</taxon>
        <taxon>Pseudomonadati</taxon>
        <taxon>Pseudomonadota</taxon>
        <taxon>Betaproteobacteria</taxon>
        <taxon>Burkholderiales</taxon>
        <taxon>Sphaerotilaceae</taxon>
        <taxon>Rubrivivax</taxon>
    </lineage>
</organism>
<dbReference type="Pfam" id="PF03450">
    <property type="entry name" value="CO_deh_flav_C"/>
    <property type="match status" value="1"/>
</dbReference>
<accession>A0A437RM42</accession>
<evidence type="ECO:0000313" key="6">
    <source>
        <dbReference type="Proteomes" id="UP000285575"/>
    </source>
</evidence>
<dbReference type="Gene3D" id="3.30.465.10">
    <property type="match status" value="1"/>
</dbReference>
<dbReference type="InterPro" id="IPR016166">
    <property type="entry name" value="FAD-bd_PCMH"/>
</dbReference>
<dbReference type="SMART" id="SM01092">
    <property type="entry name" value="CO_deh_flav_C"/>
    <property type="match status" value="1"/>
</dbReference>
<evidence type="ECO:0000313" key="5">
    <source>
        <dbReference type="EMBL" id="RVU47645.1"/>
    </source>
</evidence>
<keyword evidence="6" id="KW-1185">Reference proteome</keyword>
<dbReference type="Gene3D" id="3.30.390.50">
    <property type="entry name" value="CO dehydrogenase flavoprotein, C-terminal domain"/>
    <property type="match status" value="1"/>
</dbReference>
<dbReference type="InterPro" id="IPR036683">
    <property type="entry name" value="CO_DH_flav_C_dom_sf"/>
</dbReference>
<dbReference type="PROSITE" id="PS51387">
    <property type="entry name" value="FAD_PCMH"/>
    <property type="match status" value="1"/>
</dbReference>
<dbReference type="SUPFAM" id="SSF55447">
    <property type="entry name" value="CO dehydrogenase flavoprotein C-terminal domain-like"/>
    <property type="match status" value="1"/>
</dbReference>
<keyword evidence="3" id="KW-0560">Oxidoreductase</keyword>
<comment type="caution">
    <text evidence="5">The sequence shown here is derived from an EMBL/GenBank/DDBJ whole genome shotgun (WGS) entry which is preliminary data.</text>
</comment>
<keyword evidence="1" id="KW-0285">Flavoprotein</keyword>
<evidence type="ECO:0000256" key="2">
    <source>
        <dbReference type="ARBA" id="ARBA00022827"/>
    </source>
</evidence>
<dbReference type="InterPro" id="IPR051312">
    <property type="entry name" value="Diverse_Substr_Oxidored"/>
</dbReference>
<dbReference type="GO" id="GO:0071949">
    <property type="term" value="F:FAD binding"/>
    <property type="evidence" value="ECO:0007669"/>
    <property type="project" value="InterPro"/>
</dbReference>
<dbReference type="SUPFAM" id="SSF56176">
    <property type="entry name" value="FAD-binding/transporter-associated domain-like"/>
    <property type="match status" value="1"/>
</dbReference>
<keyword evidence="2" id="KW-0274">FAD</keyword>
<dbReference type="PANTHER" id="PTHR42659">
    <property type="entry name" value="XANTHINE DEHYDROGENASE SUBUNIT C-RELATED"/>
    <property type="match status" value="1"/>
</dbReference>
<dbReference type="AlphaFoldDB" id="A0A437RM42"/>
<protein>
    <submittedName>
        <fullName evidence="5">Xanthine dehydrogenase family protein subunit M</fullName>
    </submittedName>
</protein>
<dbReference type="PANTHER" id="PTHR42659:SF2">
    <property type="entry name" value="XANTHINE DEHYDROGENASE SUBUNIT C-RELATED"/>
    <property type="match status" value="1"/>
</dbReference>
<evidence type="ECO:0000256" key="3">
    <source>
        <dbReference type="ARBA" id="ARBA00023002"/>
    </source>
</evidence>